<dbReference type="Pfam" id="PF00106">
    <property type="entry name" value="adh_short"/>
    <property type="match status" value="1"/>
</dbReference>
<dbReference type="InterPro" id="IPR036291">
    <property type="entry name" value="NAD(P)-bd_dom_sf"/>
</dbReference>
<dbReference type="Proteomes" id="UP001146351">
    <property type="component" value="Unassembled WGS sequence"/>
</dbReference>
<evidence type="ECO:0000313" key="4">
    <source>
        <dbReference type="EMBL" id="KAJ5184279.1"/>
    </source>
</evidence>
<dbReference type="InterPro" id="IPR020904">
    <property type="entry name" value="Sc_DH/Rdtase_CS"/>
</dbReference>
<comment type="caution">
    <text evidence="4">The sequence shown here is derived from an EMBL/GenBank/DDBJ whole genome shotgun (WGS) entry which is preliminary data.</text>
</comment>
<dbReference type="EMBL" id="JAPQKO010000001">
    <property type="protein sequence ID" value="KAJ5184279.1"/>
    <property type="molecule type" value="Genomic_DNA"/>
</dbReference>
<evidence type="ECO:0000256" key="2">
    <source>
        <dbReference type="ARBA" id="ARBA00022857"/>
    </source>
</evidence>
<organism evidence="4 5">
    <name type="scientific">Penicillium capsulatum</name>
    <dbReference type="NCBI Taxonomy" id="69766"/>
    <lineage>
        <taxon>Eukaryota</taxon>
        <taxon>Fungi</taxon>
        <taxon>Dikarya</taxon>
        <taxon>Ascomycota</taxon>
        <taxon>Pezizomycotina</taxon>
        <taxon>Eurotiomycetes</taxon>
        <taxon>Eurotiomycetidae</taxon>
        <taxon>Eurotiales</taxon>
        <taxon>Aspergillaceae</taxon>
        <taxon>Penicillium</taxon>
    </lineage>
</organism>
<keyword evidence="2" id="KW-0521">NADP</keyword>
<reference evidence="4" key="1">
    <citation type="submission" date="2022-11" db="EMBL/GenBank/DDBJ databases">
        <authorList>
            <person name="Petersen C."/>
        </authorList>
    </citation>
    <scope>NUCLEOTIDE SEQUENCE</scope>
    <source>
        <strain evidence="4">IBT 21917</strain>
    </source>
</reference>
<dbReference type="PRINTS" id="PR00081">
    <property type="entry name" value="GDHRDH"/>
</dbReference>
<name>A0A9W9IUI5_9EURO</name>
<reference evidence="4" key="2">
    <citation type="journal article" date="2023" name="IMA Fungus">
        <title>Comparative genomic study of the Penicillium genus elucidates a diverse pangenome and 15 lateral gene transfer events.</title>
        <authorList>
            <person name="Petersen C."/>
            <person name="Sorensen T."/>
            <person name="Nielsen M.R."/>
            <person name="Sondergaard T.E."/>
            <person name="Sorensen J.L."/>
            <person name="Fitzpatrick D.A."/>
            <person name="Frisvad J.C."/>
            <person name="Nielsen K.L."/>
        </authorList>
    </citation>
    <scope>NUCLEOTIDE SEQUENCE</scope>
    <source>
        <strain evidence="4">IBT 21917</strain>
    </source>
</reference>
<dbReference type="AlphaFoldDB" id="A0A9W9IUI5"/>
<accession>A0A9W9IUI5</accession>
<dbReference type="GO" id="GO:0016616">
    <property type="term" value="F:oxidoreductase activity, acting on the CH-OH group of donors, NAD or NADP as acceptor"/>
    <property type="evidence" value="ECO:0007669"/>
    <property type="project" value="TreeGrafter"/>
</dbReference>
<dbReference type="GO" id="GO:0005737">
    <property type="term" value="C:cytoplasm"/>
    <property type="evidence" value="ECO:0007669"/>
    <property type="project" value="TreeGrafter"/>
</dbReference>
<dbReference type="PANTHER" id="PTHR44229:SF4">
    <property type="entry name" value="15-HYDROXYPROSTAGLANDIN DEHYDROGENASE [NAD(+)]"/>
    <property type="match status" value="1"/>
</dbReference>
<dbReference type="Gene3D" id="3.40.50.720">
    <property type="entry name" value="NAD(P)-binding Rossmann-like Domain"/>
    <property type="match status" value="1"/>
</dbReference>
<comment type="similarity">
    <text evidence="1">Belongs to the short-chain dehydrogenases/reductases (SDR) family.</text>
</comment>
<gene>
    <name evidence="4" type="ORF">N7492_001895</name>
</gene>
<evidence type="ECO:0000313" key="5">
    <source>
        <dbReference type="Proteomes" id="UP001146351"/>
    </source>
</evidence>
<proteinExistence type="inferred from homology"/>
<dbReference type="PROSITE" id="PS00061">
    <property type="entry name" value="ADH_SHORT"/>
    <property type="match status" value="1"/>
</dbReference>
<evidence type="ECO:0000256" key="3">
    <source>
        <dbReference type="ARBA" id="ARBA00023002"/>
    </source>
</evidence>
<sequence>MGLDLAHVLITRGGWKVHILGRHEEHLAQASKDLPQATVHRADVRDYRDLAKAFQAAFREDDRLDFVFANAGVIERTNFYANHAESEDDSPPPDLDATTLEVDLKGVTYTAYLALHYFRLSPHHGRGAHMVINSSCGGLYPALYAPLYSAAKYGMIGFMRSIAQHFHVEGIQVNAICTGIVRTNLVDSDSWNSFPAHRLLEGGEGEDRGIIGGNGTRIPTSQLYGCTVEISDSQFYFRQQIEYCDQDMKEVMGATALVNQVGAILNH</sequence>
<evidence type="ECO:0000256" key="1">
    <source>
        <dbReference type="ARBA" id="ARBA00006484"/>
    </source>
</evidence>
<dbReference type="PANTHER" id="PTHR44229">
    <property type="entry name" value="15-HYDROXYPROSTAGLANDIN DEHYDROGENASE [NAD(+)]"/>
    <property type="match status" value="1"/>
</dbReference>
<protein>
    <submittedName>
        <fullName evidence="4">Uncharacterized protein</fullName>
    </submittedName>
</protein>
<dbReference type="SUPFAM" id="SSF51735">
    <property type="entry name" value="NAD(P)-binding Rossmann-fold domains"/>
    <property type="match status" value="1"/>
</dbReference>
<keyword evidence="3" id="KW-0560">Oxidoreductase</keyword>
<dbReference type="OrthoDB" id="37659at2759"/>
<dbReference type="InterPro" id="IPR002347">
    <property type="entry name" value="SDR_fam"/>
</dbReference>
<keyword evidence="5" id="KW-1185">Reference proteome</keyword>